<proteinExistence type="predicted"/>
<dbReference type="InterPro" id="IPR027417">
    <property type="entry name" value="P-loop_NTPase"/>
</dbReference>
<dbReference type="SUPFAM" id="SSF52540">
    <property type="entry name" value="P-loop containing nucleoside triphosphate hydrolases"/>
    <property type="match status" value="1"/>
</dbReference>
<gene>
    <name evidence="1" type="ORF">EB837_02185</name>
</gene>
<evidence type="ECO:0008006" key="3">
    <source>
        <dbReference type="Google" id="ProtNLM"/>
    </source>
</evidence>
<dbReference type="EMBL" id="RHFN01000002">
    <property type="protein sequence ID" value="ROU17658.1"/>
    <property type="molecule type" value="Genomic_DNA"/>
</dbReference>
<dbReference type="OrthoDB" id="7066706at2"/>
<evidence type="ECO:0000313" key="1">
    <source>
        <dbReference type="EMBL" id="ROU17658.1"/>
    </source>
</evidence>
<organism evidence="1 2">
    <name type="scientific">Kluyvera ascorbata</name>
    <dbReference type="NCBI Taxonomy" id="51288"/>
    <lineage>
        <taxon>Bacteria</taxon>
        <taxon>Pseudomonadati</taxon>
        <taxon>Pseudomonadota</taxon>
        <taxon>Gammaproteobacteria</taxon>
        <taxon>Enterobacterales</taxon>
        <taxon>Enterobacteriaceae</taxon>
        <taxon>Kluyvera</taxon>
    </lineage>
</organism>
<protein>
    <recommendedName>
        <fullName evidence="3">Flp pilus assembly protein, ATPase CpaE</fullName>
    </recommendedName>
</protein>
<evidence type="ECO:0000313" key="2">
    <source>
        <dbReference type="Proteomes" id="UP000268051"/>
    </source>
</evidence>
<comment type="caution">
    <text evidence="1">The sequence shown here is derived from an EMBL/GenBank/DDBJ whole genome shotgun (WGS) entry which is preliminary data.</text>
</comment>
<sequence>MLDLTKINKKGTENKISDSSVGTITIVSARSHIASGLSTQARMNGNLDIKLVNCFFNDIVNDEDIASSEYVIVDIEDYREISEIERKIKYLFPVRTKKIFVGDIDSISFCDGMNRIGATYLHLDSQMMMLGEALKKAGDSNEVTSYTQKMSVLGCKGGSGTSLVTWLLFQAFGELSNLPTLLVQGHTGTPDLDLLSDITLHRDGVITQINTHQGMKIATDEEQWQFDAPDFQNYNIVIFDHNVTTQVRDKLAYIAPGSDFIFIVVTRELSSVRNARLVIDELERTSTNQDSAKDTSKNIIVLNENHATKPDELTNEDIENYLGKRIDIVNPYTKDLKKDKMKSELYFFAAKMLGKKVKEDKSGKVKKSLSLPTLFRKK</sequence>
<dbReference type="Proteomes" id="UP000268051">
    <property type="component" value="Unassembled WGS sequence"/>
</dbReference>
<reference evidence="1 2" key="1">
    <citation type="submission" date="2018-10" db="EMBL/GenBank/DDBJ databases">
        <title>Horizontal transference of carbapenem resistance between Klebsiella pneumoniae and Kluyvera ascorbata during abdominal infection: a case report.</title>
        <authorList>
            <person name="Raro O.H.F."/>
            <person name="Lima-Morales D."/>
            <person name="Barth A.L."/>
            <person name="Paim T.G.S."/>
            <person name="Mott M.P."/>
            <person name="Riche C.V.W."/>
            <person name="Teixeira U.F."/>
            <person name="Waechter F."/>
            <person name="Dias C.A.G."/>
        </authorList>
    </citation>
    <scope>NUCLEOTIDE SEQUENCE [LARGE SCALE GENOMIC DNA]</scope>
    <source>
        <strain evidence="1 2">OT2</strain>
    </source>
</reference>
<dbReference type="AlphaFoldDB" id="A0A3N2SDC3"/>
<accession>A0A3N2SDC3</accession>
<dbReference type="RefSeq" id="WP_123650185.1">
    <property type="nucleotide sequence ID" value="NZ_RHFN01000002.1"/>
</dbReference>
<name>A0A3N2SDC3_9ENTR</name>
<dbReference type="Gene3D" id="3.40.50.300">
    <property type="entry name" value="P-loop containing nucleotide triphosphate hydrolases"/>
    <property type="match status" value="1"/>
</dbReference>